<comment type="subcellular location">
    <subcellularLocation>
        <location evidence="2">Nucleus</location>
    </subcellularLocation>
</comment>
<dbReference type="GO" id="GO:0004518">
    <property type="term" value="F:nuclease activity"/>
    <property type="evidence" value="ECO:0007669"/>
    <property type="project" value="UniProtKB-KW"/>
</dbReference>
<keyword evidence="7" id="KW-0539">Nucleus</keyword>
<evidence type="ECO:0000256" key="6">
    <source>
        <dbReference type="ARBA" id="ARBA00022801"/>
    </source>
</evidence>
<reference evidence="9" key="1">
    <citation type="submission" date="2020-11" db="EMBL/GenBank/DDBJ databases">
        <authorList>
            <person name="Whiteford S."/>
        </authorList>
    </citation>
    <scope>NUCLEOTIDE SEQUENCE</scope>
</reference>
<organism evidence="9 10">
    <name type="scientific">Plutella xylostella</name>
    <name type="common">Diamondback moth</name>
    <name type="synonym">Plutella maculipennis</name>
    <dbReference type="NCBI Taxonomy" id="51655"/>
    <lineage>
        <taxon>Eukaryota</taxon>
        <taxon>Metazoa</taxon>
        <taxon>Ecdysozoa</taxon>
        <taxon>Arthropoda</taxon>
        <taxon>Hexapoda</taxon>
        <taxon>Insecta</taxon>
        <taxon>Pterygota</taxon>
        <taxon>Neoptera</taxon>
        <taxon>Endopterygota</taxon>
        <taxon>Lepidoptera</taxon>
        <taxon>Glossata</taxon>
        <taxon>Ditrysia</taxon>
        <taxon>Yponomeutoidea</taxon>
        <taxon>Plutellidae</taxon>
        <taxon>Plutella</taxon>
    </lineage>
</organism>
<evidence type="ECO:0000256" key="2">
    <source>
        <dbReference type="ARBA" id="ARBA00004123"/>
    </source>
</evidence>
<dbReference type="GO" id="GO:0005634">
    <property type="term" value="C:nucleus"/>
    <property type="evidence" value="ECO:0007669"/>
    <property type="project" value="UniProtKB-SubCell"/>
</dbReference>
<evidence type="ECO:0000256" key="1">
    <source>
        <dbReference type="ARBA" id="ARBA00001968"/>
    </source>
</evidence>
<name>A0A8S4FAD9_PLUXY</name>
<dbReference type="GO" id="GO:0016787">
    <property type="term" value="F:hydrolase activity"/>
    <property type="evidence" value="ECO:0007669"/>
    <property type="project" value="UniProtKB-KW"/>
</dbReference>
<keyword evidence="10" id="KW-1185">Reference proteome</keyword>
<feature type="domain" description="DDE Tnp4" evidence="8">
    <location>
        <begin position="137"/>
        <end position="301"/>
    </location>
</feature>
<keyword evidence="4" id="KW-0540">Nuclease</keyword>
<dbReference type="GO" id="GO:0046872">
    <property type="term" value="F:metal ion binding"/>
    <property type="evidence" value="ECO:0007669"/>
    <property type="project" value="UniProtKB-KW"/>
</dbReference>
<keyword evidence="5" id="KW-0479">Metal-binding</keyword>
<keyword evidence="6" id="KW-0378">Hydrolase</keyword>
<gene>
    <name evidence="9" type="ORF">PLXY2_LOCUS8183</name>
</gene>
<accession>A0A8S4FAD9</accession>
<evidence type="ECO:0000256" key="7">
    <source>
        <dbReference type="ARBA" id="ARBA00023242"/>
    </source>
</evidence>
<dbReference type="AlphaFoldDB" id="A0A8S4FAD9"/>
<evidence type="ECO:0000256" key="4">
    <source>
        <dbReference type="ARBA" id="ARBA00022722"/>
    </source>
</evidence>
<evidence type="ECO:0000256" key="3">
    <source>
        <dbReference type="ARBA" id="ARBA00006958"/>
    </source>
</evidence>
<evidence type="ECO:0000259" key="8">
    <source>
        <dbReference type="Pfam" id="PF13359"/>
    </source>
</evidence>
<dbReference type="PANTHER" id="PTHR22930:SF269">
    <property type="entry name" value="NUCLEASE HARBI1-LIKE PROTEIN"/>
    <property type="match status" value="1"/>
</dbReference>
<proteinExistence type="inferred from homology"/>
<dbReference type="EMBL" id="CAJHNJ030000030">
    <property type="protein sequence ID" value="CAG9124737.1"/>
    <property type="molecule type" value="Genomic_DNA"/>
</dbReference>
<evidence type="ECO:0000313" key="9">
    <source>
        <dbReference type="EMBL" id="CAG9124737.1"/>
    </source>
</evidence>
<comment type="cofactor">
    <cofactor evidence="1">
        <name>a divalent metal cation</name>
        <dbReference type="ChEBI" id="CHEBI:60240"/>
    </cofactor>
</comment>
<dbReference type="Pfam" id="PF13359">
    <property type="entry name" value="DDE_Tnp_4"/>
    <property type="match status" value="1"/>
</dbReference>
<dbReference type="PANTHER" id="PTHR22930">
    <property type="match status" value="1"/>
</dbReference>
<comment type="caution">
    <text evidence="9">The sequence shown here is derived from an EMBL/GenBank/DDBJ whole genome shotgun (WGS) entry which is preliminary data.</text>
</comment>
<sequence>MCFSYFHSFFLVAACPLFLDFILFNTSRWLSRNCFHRFFAVLPKRIRVVISKKKKIHIYQNHISFFRYLATGLSFTKLAENFRIGISTVSKIIDEVCTALWNVLQPLVMPEPSENDWRRIAKEFEDLWQFKNCLGALDGKHVYITCPANTGSSFFNYKHRFSIVLMCLADAKRKIIMVDVGSMGRFSDGGIFNDSSFGRRLREKRLNIPQPEPLYEGGEPVPFVFIGDEAFPLMENFMRPYPRDQLDPQKRIFNYRLSRARRIVEATFGVLARKWYVYRKDFECKVETVDKVVKASCVLHNYLIQTEIDYLSGSTISDTSIFTNLSYNNDISNFGSYQVRDIYCSYFNNEGRVSWQDTRISSRLAQRN</sequence>
<dbReference type="Proteomes" id="UP000653454">
    <property type="component" value="Unassembled WGS sequence"/>
</dbReference>
<evidence type="ECO:0000313" key="10">
    <source>
        <dbReference type="Proteomes" id="UP000653454"/>
    </source>
</evidence>
<dbReference type="InterPro" id="IPR045249">
    <property type="entry name" value="HARBI1-like"/>
</dbReference>
<comment type="similarity">
    <text evidence="3">Belongs to the HARBI1 family.</text>
</comment>
<protein>
    <submittedName>
        <fullName evidence="9">(diamondback moth) hypothetical protein</fullName>
    </submittedName>
</protein>
<dbReference type="InterPro" id="IPR027806">
    <property type="entry name" value="HARBI1_dom"/>
</dbReference>
<evidence type="ECO:0000256" key="5">
    <source>
        <dbReference type="ARBA" id="ARBA00022723"/>
    </source>
</evidence>